<organism evidence="1 2">
    <name type="scientific">Sphingomonas aurantiaca</name>
    <dbReference type="NCBI Taxonomy" id="185949"/>
    <lineage>
        <taxon>Bacteria</taxon>
        <taxon>Pseudomonadati</taxon>
        <taxon>Pseudomonadota</taxon>
        <taxon>Alphaproteobacteria</taxon>
        <taxon>Sphingomonadales</taxon>
        <taxon>Sphingomonadaceae</taxon>
        <taxon>Sphingomonas</taxon>
    </lineage>
</organism>
<sequence>MRCAVRCDAAWRKRRTRAMMAAAAVLLPNKKGKVYATCRSVPDPRHALRLRDPGREDHRSVAQRLGAREGLGLTPKSQTYWAPAADTTGAQTRKAVYATPLCYMREYSMVFKITEPRTTPPRPCHRRRTS</sequence>
<reference evidence="1 2" key="1">
    <citation type="submission" date="2019-09" db="EMBL/GenBank/DDBJ databases">
        <authorList>
            <person name="Dittami M. S."/>
        </authorList>
    </citation>
    <scope>NUCLEOTIDE SEQUENCE [LARGE SCALE GENOMIC DNA]</scope>
    <source>
        <strain evidence="1">SPHINGO391</strain>
    </source>
</reference>
<gene>
    <name evidence="1" type="ORF">SPHINGO391_470356</name>
</gene>
<dbReference type="Proteomes" id="UP000326857">
    <property type="component" value="Unassembled WGS sequence"/>
</dbReference>
<protein>
    <submittedName>
        <fullName evidence="1">Uncharacterized protein</fullName>
    </submittedName>
</protein>
<proteinExistence type="predicted"/>
<dbReference type="AlphaFoldDB" id="A0A5E7ZTF8"/>
<name>A0A5E7ZTF8_9SPHN</name>
<dbReference type="EMBL" id="CABVLI010000042">
    <property type="protein sequence ID" value="VVT22413.1"/>
    <property type="molecule type" value="Genomic_DNA"/>
</dbReference>
<accession>A0A5E7ZTF8</accession>
<evidence type="ECO:0000313" key="2">
    <source>
        <dbReference type="Proteomes" id="UP000326857"/>
    </source>
</evidence>
<evidence type="ECO:0000313" key="1">
    <source>
        <dbReference type="EMBL" id="VVT22413.1"/>
    </source>
</evidence>